<gene>
    <name evidence="1" type="ORF">GIB67_008914</name>
</gene>
<protein>
    <submittedName>
        <fullName evidence="1">Uncharacterized protein</fullName>
    </submittedName>
</protein>
<keyword evidence="2" id="KW-1185">Reference proteome</keyword>
<evidence type="ECO:0000313" key="2">
    <source>
        <dbReference type="Proteomes" id="UP000541444"/>
    </source>
</evidence>
<sequence>FELIDNTSTIRIRRRQQNVRLKKKALESVRVNPGFSRLEVSSSLGLGFAEMNWSCLPNYKKNSKCHGPARDRLYSARSAAE</sequence>
<reference evidence="1 2" key="1">
    <citation type="journal article" date="2020" name="IScience">
        <title>Genome Sequencing of the Endangered Kingdonia uniflora (Circaeasteraceae, Ranunculales) Reveals Potential Mechanisms of Evolutionary Specialization.</title>
        <authorList>
            <person name="Sun Y."/>
            <person name="Deng T."/>
            <person name="Zhang A."/>
            <person name="Moore M.J."/>
            <person name="Landis J.B."/>
            <person name="Lin N."/>
            <person name="Zhang H."/>
            <person name="Zhang X."/>
            <person name="Huang J."/>
            <person name="Zhang X."/>
            <person name="Sun H."/>
            <person name="Wang H."/>
        </authorList>
    </citation>
    <scope>NUCLEOTIDE SEQUENCE [LARGE SCALE GENOMIC DNA]</scope>
    <source>
        <strain evidence="1">TB1705</strain>
        <tissue evidence="1">Leaf</tissue>
    </source>
</reference>
<dbReference type="Proteomes" id="UP000541444">
    <property type="component" value="Unassembled WGS sequence"/>
</dbReference>
<organism evidence="1 2">
    <name type="scientific">Kingdonia uniflora</name>
    <dbReference type="NCBI Taxonomy" id="39325"/>
    <lineage>
        <taxon>Eukaryota</taxon>
        <taxon>Viridiplantae</taxon>
        <taxon>Streptophyta</taxon>
        <taxon>Embryophyta</taxon>
        <taxon>Tracheophyta</taxon>
        <taxon>Spermatophyta</taxon>
        <taxon>Magnoliopsida</taxon>
        <taxon>Ranunculales</taxon>
        <taxon>Circaeasteraceae</taxon>
        <taxon>Kingdonia</taxon>
    </lineage>
</organism>
<name>A0A7J7LVN9_9MAGN</name>
<proteinExistence type="predicted"/>
<dbReference type="AlphaFoldDB" id="A0A7J7LVN9"/>
<feature type="non-terminal residue" evidence="1">
    <location>
        <position position="81"/>
    </location>
</feature>
<evidence type="ECO:0000313" key="1">
    <source>
        <dbReference type="EMBL" id="KAF6146628.1"/>
    </source>
</evidence>
<comment type="caution">
    <text evidence="1">The sequence shown here is derived from an EMBL/GenBank/DDBJ whole genome shotgun (WGS) entry which is preliminary data.</text>
</comment>
<accession>A0A7J7LVN9</accession>
<dbReference type="EMBL" id="JACGCM010001965">
    <property type="protein sequence ID" value="KAF6146628.1"/>
    <property type="molecule type" value="Genomic_DNA"/>
</dbReference>